<keyword evidence="1" id="KW-1133">Transmembrane helix</keyword>
<evidence type="ECO:0000256" key="1">
    <source>
        <dbReference type="SAM" id="Phobius"/>
    </source>
</evidence>
<keyword evidence="1" id="KW-0812">Transmembrane</keyword>
<keyword evidence="1" id="KW-0472">Membrane</keyword>
<protein>
    <submittedName>
        <fullName evidence="2">Uncharacterized protein</fullName>
    </submittedName>
</protein>
<evidence type="ECO:0000313" key="3">
    <source>
        <dbReference type="Proteomes" id="UP000230214"/>
    </source>
</evidence>
<feature type="transmembrane region" description="Helical" evidence="1">
    <location>
        <begin position="78"/>
        <end position="99"/>
    </location>
</feature>
<organism evidence="2 3">
    <name type="scientific">candidate division WWE3 bacterium CG10_big_fil_rev_8_21_14_0_10_32_10</name>
    <dbReference type="NCBI Taxonomy" id="1975090"/>
    <lineage>
        <taxon>Bacteria</taxon>
        <taxon>Katanobacteria</taxon>
    </lineage>
</organism>
<name>A0A2H0RBL5_UNCKA</name>
<dbReference type="EMBL" id="PCXU01000006">
    <property type="protein sequence ID" value="PIR43873.1"/>
    <property type="molecule type" value="Genomic_DNA"/>
</dbReference>
<comment type="caution">
    <text evidence="2">The sequence shown here is derived from an EMBL/GenBank/DDBJ whole genome shotgun (WGS) entry which is preliminary data.</text>
</comment>
<accession>A0A2H0RBL5</accession>
<dbReference type="Proteomes" id="UP000230214">
    <property type="component" value="Unassembled WGS sequence"/>
</dbReference>
<reference evidence="2 3" key="1">
    <citation type="submission" date="2017-09" db="EMBL/GenBank/DDBJ databases">
        <title>Depth-based differentiation of microbial function through sediment-hosted aquifers and enrichment of novel symbionts in the deep terrestrial subsurface.</title>
        <authorList>
            <person name="Probst A.J."/>
            <person name="Ladd B."/>
            <person name="Jarett J.K."/>
            <person name="Geller-Mcgrath D.E."/>
            <person name="Sieber C.M."/>
            <person name="Emerson J.B."/>
            <person name="Anantharaman K."/>
            <person name="Thomas B.C."/>
            <person name="Malmstrom R."/>
            <person name="Stieglmeier M."/>
            <person name="Klingl A."/>
            <person name="Woyke T."/>
            <person name="Ryan C.M."/>
            <person name="Banfield J.F."/>
        </authorList>
    </citation>
    <scope>NUCLEOTIDE SEQUENCE [LARGE SCALE GENOMIC DNA]</scope>
    <source>
        <strain evidence="2">CG10_big_fil_rev_8_21_14_0_10_32_10</strain>
    </source>
</reference>
<proteinExistence type="predicted"/>
<dbReference type="AlphaFoldDB" id="A0A2H0RBL5"/>
<sequence>MSKLKRLLLISLLFAFVYTGFSYKYTYNIGEGSFFLSTGDPIIIHGRPFGYWKCYDIIINPYGNTGCLLMGQGLVLDLLFWFAIGFMILLIGTQVFNVFKKISVKLNHKQNR</sequence>
<evidence type="ECO:0000313" key="2">
    <source>
        <dbReference type="EMBL" id="PIR43873.1"/>
    </source>
</evidence>
<gene>
    <name evidence="2" type="ORF">COV24_00435</name>
</gene>